<sequence>MVCGFLPLIPQGGRLTPSSYPKDFQDGFSRCLSFHPSGPPEAGGGANSFTRDDCGLSDPEVGGLALDRGREVGPQCPERRLQNPFLYSSIPYFKDLRGYTLGPLKVQAHQFELLRLRNKGATEEAPPTPGFYNHIVVPKATGGSGPSSIFLIFNNYVIKFKMEMERTALPAIYQGNWVVSLDLEDVYLQIPVYPDSRHFLLCTWKDIHF</sequence>
<comment type="caution">
    <text evidence="1">The sequence shown here is derived from an EMBL/GenBank/DDBJ whole genome shotgun (WGS) entry which is preliminary data.</text>
</comment>
<evidence type="ECO:0008006" key="3">
    <source>
        <dbReference type="Google" id="ProtNLM"/>
    </source>
</evidence>
<dbReference type="EMBL" id="VSRR010122973">
    <property type="protein sequence ID" value="MPD00451.1"/>
    <property type="molecule type" value="Genomic_DNA"/>
</dbReference>
<evidence type="ECO:0000313" key="1">
    <source>
        <dbReference type="EMBL" id="MPD00451.1"/>
    </source>
</evidence>
<dbReference type="GO" id="GO:0071897">
    <property type="term" value="P:DNA biosynthetic process"/>
    <property type="evidence" value="ECO:0007669"/>
    <property type="project" value="UniProtKB-ARBA"/>
</dbReference>
<protein>
    <recommendedName>
        <fullName evidence="3">Reverse transcriptase domain-containing protein</fullName>
    </recommendedName>
</protein>
<proteinExistence type="predicted"/>
<name>A0A5B7JUA5_PORTR</name>
<evidence type="ECO:0000313" key="2">
    <source>
        <dbReference type="Proteomes" id="UP000324222"/>
    </source>
</evidence>
<dbReference type="OrthoDB" id="6771932at2759"/>
<dbReference type="InterPro" id="IPR043502">
    <property type="entry name" value="DNA/RNA_pol_sf"/>
</dbReference>
<accession>A0A5B7JUA5</accession>
<keyword evidence="2" id="KW-1185">Reference proteome</keyword>
<dbReference type="SUPFAM" id="SSF56672">
    <property type="entry name" value="DNA/RNA polymerases"/>
    <property type="match status" value="1"/>
</dbReference>
<reference evidence="1 2" key="1">
    <citation type="submission" date="2019-05" db="EMBL/GenBank/DDBJ databases">
        <title>Another draft genome of Portunus trituberculatus and its Hox gene families provides insights of decapod evolution.</title>
        <authorList>
            <person name="Jeong J.-H."/>
            <person name="Song I."/>
            <person name="Kim S."/>
            <person name="Choi T."/>
            <person name="Kim D."/>
            <person name="Ryu S."/>
            <person name="Kim W."/>
        </authorList>
    </citation>
    <scope>NUCLEOTIDE SEQUENCE [LARGE SCALE GENOMIC DNA]</scope>
    <source>
        <tissue evidence="1">Muscle</tissue>
    </source>
</reference>
<gene>
    <name evidence="1" type="ORF">E2C01_095924</name>
</gene>
<dbReference type="Proteomes" id="UP000324222">
    <property type="component" value="Unassembled WGS sequence"/>
</dbReference>
<dbReference type="AlphaFoldDB" id="A0A5B7JUA5"/>
<organism evidence="1 2">
    <name type="scientific">Portunus trituberculatus</name>
    <name type="common">Swimming crab</name>
    <name type="synonym">Neptunus trituberculatus</name>
    <dbReference type="NCBI Taxonomy" id="210409"/>
    <lineage>
        <taxon>Eukaryota</taxon>
        <taxon>Metazoa</taxon>
        <taxon>Ecdysozoa</taxon>
        <taxon>Arthropoda</taxon>
        <taxon>Crustacea</taxon>
        <taxon>Multicrustacea</taxon>
        <taxon>Malacostraca</taxon>
        <taxon>Eumalacostraca</taxon>
        <taxon>Eucarida</taxon>
        <taxon>Decapoda</taxon>
        <taxon>Pleocyemata</taxon>
        <taxon>Brachyura</taxon>
        <taxon>Eubrachyura</taxon>
        <taxon>Portunoidea</taxon>
        <taxon>Portunidae</taxon>
        <taxon>Portuninae</taxon>
        <taxon>Portunus</taxon>
    </lineage>
</organism>